<dbReference type="Gene3D" id="3.40.50.720">
    <property type="entry name" value="NAD(P)-binding Rossmann-like Domain"/>
    <property type="match status" value="1"/>
</dbReference>
<dbReference type="InterPro" id="IPR052718">
    <property type="entry name" value="NmrA-type_oxidoreductase"/>
</dbReference>
<evidence type="ECO:0000313" key="2">
    <source>
        <dbReference type="EMBL" id="MXN18077.1"/>
    </source>
</evidence>
<dbReference type="PANTHER" id="PTHR47129:SF1">
    <property type="entry name" value="NMRA-LIKE DOMAIN-CONTAINING PROTEIN"/>
    <property type="match status" value="1"/>
</dbReference>
<dbReference type="Gene3D" id="3.90.25.10">
    <property type="entry name" value="UDP-galactose 4-epimerase, domain 1"/>
    <property type="match status" value="1"/>
</dbReference>
<dbReference type="RefSeq" id="WP_160894041.1">
    <property type="nucleotide sequence ID" value="NZ_WUMU01000007.1"/>
</dbReference>
<name>A0A6L7G3J8_9RHOB</name>
<dbReference type="PANTHER" id="PTHR47129">
    <property type="entry name" value="QUINONE OXIDOREDUCTASE 2"/>
    <property type="match status" value="1"/>
</dbReference>
<keyword evidence="3" id="KW-1185">Reference proteome</keyword>
<proteinExistence type="predicted"/>
<evidence type="ECO:0000259" key="1">
    <source>
        <dbReference type="Pfam" id="PF13460"/>
    </source>
</evidence>
<comment type="caution">
    <text evidence="2">The sequence shown here is derived from an EMBL/GenBank/DDBJ whole genome shotgun (WGS) entry which is preliminary data.</text>
</comment>
<dbReference type="SUPFAM" id="SSF51735">
    <property type="entry name" value="NAD(P)-binding Rossmann-fold domains"/>
    <property type="match status" value="1"/>
</dbReference>
<evidence type="ECO:0000313" key="3">
    <source>
        <dbReference type="Proteomes" id="UP000477911"/>
    </source>
</evidence>
<feature type="domain" description="NAD(P)-binding" evidence="1">
    <location>
        <begin position="7"/>
        <end position="182"/>
    </location>
</feature>
<organism evidence="2 3">
    <name type="scientific">Pseudooceanicola albus</name>
    <dbReference type="NCBI Taxonomy" id="2692189"/>
    <lineage>
        <taxon>Bacteria</taxon>
        <taxon>Pseudomonadati</taxon>
        <taxon>Pseudomonadota</taxon>
        <taxon>Alphaproteobacteria</taxon>
        <taxon>Rhodobacterales</taxon>
        <taxon>Paracoccaceae</taxon>
        <taxon>Pseudooceanicola</taxon>
    </lineage>
</organism>
<dbReference type="InterPro" id="IPR016040">
    <property type="entry name" value="NAD(P)-bd_dom"/>
</dbReference>
<reference evidence="2 3" key="1">
    <citation type="submission" date="2019-12" db="EMBL/GenBank/DDBJ databases">
        <authorList>
            <person name="Li M."/>
        </authorList>
    </citation>
    <scope>NUCLEOTIDE SEQUENCE [LARGE SCALE GENOMIC DNA]</scope>
    <source>
        <strain evidence="2 3">GBMRC 2024</strain>
    </source>
</reference>
<gene>
    <name evidence="2" type="ORF">GR170_09540</name>
</gene>
<protein>
    <submittedName>
        <fullName evidence="2">NAD(P)H-binding protein</fullName>
    </submittedName>
</protein>
<accession>A0A6L7G3J8</accession>
<sequence length="280" mass="28452">MTIAVTGATGQLGRLVIEKLKAKLPADQIVALVRSPEKAADLGVTARAADYNKPETLEPALAGIDTVLLISGNEIGQRATQHANVIAAAKAAGVARIVYTSLLHADTSVLSLAEEHLATEAALAASGLKTVILRNGWYTENYLASVGPALANGAFYGAAGEGKISSASRADYADAAVAVLTTDAYDGQVLELSGDSAYTLSELAAELSRQSGKDVPYVDLSEADYAKGLEGAGLPAPMAAAYASFDTGAKTGALYDTGTTLSTLIGHPTTPLSAAMAAAL</sequence>
<dbReference type="CDD" id="cd05269">
    <property type="entry name" value="TMR_SDR_a"/>
    <property type="match status" value="1"/>
</dbReference>
<dbReference type="Pfam" id="PF13460">
    <property type="entry name" value="NAD_binding_10"/>
    <property type="match status" value="1"/>
</dbReference>
<dbReference type="Proteomes" id="UP000477911">
    <property type="component" value="Unassembled WGS sequence"/>
</dbReference>
<dbReference type="AlphaFoldDB" id="A0A6L7G3J8"/>
<dbReference type="EMBL" id="WUMU01000007">
    <property type="protein sequence ID" value="MXN18077.1"/>
    <property type="molecule type" value="Genomic_DNA"/>
</dbReference>
<dbReference type="InterPro" id="IPR036291">
    <property type="entry name" value="NAD(P)-bd_dom_sf"/>
</dbReference>